<evidence type="ECO:0000256" key="2">
    <source>
        <dbReference type="SAM" id="MobiDB-lite"/>
    </source>
</evidence>
<dbReference type="Proteomes" id="UP001447188">
    <property type="component" value="Unassembled WGS sequence"/>
</dbReference>
<feature type="region of interest" description="Disordered" evidence="2">
    <location>
        <begin position="157"/>
        <end position="209"/>
    </location>
</feature>
<feature type="coiled-coil region" evidence="1">
    <location>
        <begin position="71"/>
        <end position="98"/>
    </location>
</feature>
<keyword evidence="1" id="KW-0175">Coiled coil</keyword>
<feature type="compositionally biased region" description="Basic and acidic residues" evidence="2">
    <location>
        <begin position="188"/>
        <end position="198"/>
    </location>
</feature>
<gene>
    <name evidence="3" type="ORF">Q9L58_004409</name>
</gene>
<feature type="compositionally biased region" description="Polar residues" evidence="2">
    <location>
        <begin position="199"/>
        <end position="209"/>
    </location>
</feature>
<dbReference type="EMBL" id="JBBBZM010000047">
    <property type="protein sequence ID" value="KAL0636571.1"/>
    <property type="molecule type" value="Genomic_DNA"/>
</dbReference>
<protein>
    <submittedName>
        <fullName evidence="3">Uncharacterized protein</fullName>
    </submittedName>
</protein>
<name>A0ABR3GL07_9PEZI</name>
<keyword evidence="4" id="KW-1185">Reference proteome</keyword>
<evidence type="ECO:0000256" key="1">
    <source>
        <dbReference type="SAM" id="Coils"/>
    </source>
</evidence>
<sequence>MSETNNELLVRDVGSAITQLFQVAQPLMNSPISDIQIVNKKLHQSLLSDRQKAYEIGLGFTHSQSKLIYTLETTQKELNEKSEEVDDLLSEMATTKEMLKHKTTELKELRVQYELQCRRSKQDLAVNEKDSARQAVGGLNKIVADLGGELGHDRLHNIKHEHGDGDDDLNISTLPEFSEMSTSRKRQRTESPAEDPHNKQSNISRQLVSESQTRLRTLYIRFTRHHRGIDELMSEIIPGCVESVYWNTPAPGHRFAFVNFISRPDARQFIDYIDHNPTHLPVGLTVEWGMKIKPMTPVVVEAIIDRGATRILRISGVPIEAHHSDIWVMAGKTTFRFIRVIRKHERSVDIALEFNSIEDALQGKETLAGVEQLRECRFAWGKNTTDHLIKGFARMKDGNGRVVRI</sequence>
<organism evidence="3 4">
    <name type="scientific">Discina gigas</name>
    <dbReference type="NCBI Taxonomy" id="1032678"/>
    <lineage>
        <taxon>Eukaryota</taxon>
        <taxon>Fungi</taxon>
        <taxon>Dikarya</taxon>
        <taxon>Ascomycota</taxon>
        <taxon>Pezizomycotina</taxon>
        <taxon>Pezizomycetes</taxon>
        <taxon>Pezizales</taxon>
        <taxon>Discinaceae</taxon>
        <taxon>Discina</taxon>
    </lineage>
</organism>
<accession>A0ABR3GL07</accession>
<evidence type="ECO:0000313" key="3">
    <source>
        <dbReference type="EMBL" id="KAL0636571.1"/>
    </source>
</evidence>
<evidence type="ECO:0000313" key="4">
    <source>
        <dbReference type="Proteomes" id="UP001447188"/>
    </source>
</evidence>
<reference evidence="3 4" key="1">
    <citation type="submission" date="2024-02" db="EMBL/GenBank/DDBJ databases">
        <title>Discinaceae phylogenomics.</title>
        <authorList>
            <person name="Dirks A.C."/>
            <person name="James T.Y."/>
        </authorList>
    </citation>
    <scope>NUCLEOTIDE SEQUENCE [LARGE SCALE GENOMIC DNA]</scope>
    <source>
        <strain evidence="3 4">ACD0624</strain>
    </source>
</reference>
<comment type="caution">
    <text evidence="3">The sequence shown here is derived from an EMBL/GenBank/DDBJ whole genome shotgun (WGS) entry which is preliminary data.</text>
</comment>
<feature type="compositionally biased region" description="Polar residues" evidence="2">
    <location>
        <begin position="170"/>
        <end position="181"/>
    </location>
</feature>
<proteinExistence type="predicted"/>